<evidence type="ECO:0000256" key="1">
    <source>
        <dbReference type="SAM" id="SignalP"/>
    </source>
</evidence>
<gene>
    <name evidence="3" type="ORF">GCM10007100_22090</name>
</gene>
<evidence type="ECO:0000259" key="2">
    <source>
        <dbReference type="Pfam" id="PF00188"/>
    </source>
</evidence>
<evidence type="ECO:0000313" key="3">
    <source>
        <dbReference type="EMBL" id="GHC55152.1"/>
    </source>
</evidence>
<dbReference type="Proteomes" id="UP000644507">
    <property type="component" value="Unassembled WGS sequence"/>
</dbReference>
<comment type="caution">
    <text evidence="3">The sequence shown here is derived from an EMBL/GenBank/DDBJ whole genome shotgun (WGS) entry which is preliminary data.</text>
</comment>
<proteinExistence type="predicted"/>
<name>A0A918WLV8_9BACT</name>
<dbReference type="Gene3D" id="3.40.33.10">
    <property type="entry name" value="CAP"/>
    <property type="match status" value="1"/>
</dbReference>
<evidence type="ECO:0000313" key="4">
    <source>
        <dbReference type="Proteomes" id="UP000644507"/>
    </source>
</evidence>
<dbReference type="Pfam" id="PF00188">
    <property type="entry name" value="CAP"/>
    <property type="match status" value="1"/>
</dbReference>
<dbReference type="EMBL" id="BMXI01000009">
    <property type="protein sequence ID" value="GHC55152.1"/>
    <property type="molecule type" value="Genomic_DNA"/>
</dbReference>
<accession>A0A918WLV8</accession>
<dbReference type="PANTHER" id="PTHR31157">
    <property type="entry name" value="SCP DOMAIN-CONTAINING PROTEIN"/>
    <property type="match status" value="1"/>
</dbReference>
<reference evidence="3" key="1">
    <citation type="journal article" date="2014" name="Int. J. Syst. Evol. Microbiol.">
        <title>Complete genome sequence of Corynebacterium casei LMG S-19264T (=DSM 44701T), isolated from a smear-ripened cheese.</title>
        <authorList>
            <consortium name="US DOE Joint Genome Institute (JGI-PGF)"/>
            <person name="Walter F."/>
            <person name="Albersmeier A."/>
            <person name="Kalinowski J."/>
            <person name="Ruckert C."/>
        </authorList>
    </citation>
    <scope>NUCLEOTIDE SEQUENCE</scope>
    <source>
        <strain evidence="3">KCTC 12988</strain>
    </source>
</reference>
<feature type="chain" id="PRO_5037080003" evidence="1">
    <location>
        <begin position="26"/>
        <end position="183"/>
    </location>
</feature>
<sequence>MKSPVFSFPFIGLLSLFLVSCSSQSPTSSPPASGSSPATSKSTAKLENETFYYVNGFRDSKGLIEFKSHPGLKKLAEEHSLAMLKRGEMEHFGFESRAAYANKKYQLPAMSENLHHYWSDNPSAEKIVRQWIESPPHRKNLVGSYNYAGVGIAREGNQTYSTLLMARGYSNMNSQRTGPYLEM</sequence>
<feature type="domain" description="SCP" evidence="2">
    <location>
        <begin position="52"/>
        <end position="160"/>
    </location>
</feature>
<dbReference type="SUPFAM" id="SSF55797">
    <property type="entry name" value="PR-1-like"/>
    <property type="match status" value="1"/>
</dbReference>
<reference evidence="3" key="2">
    <citation type="submission" date="2020-09" db="EMBL/GenBank/DDBJ databases">
        <authorList>
            <person name="Sun Q."/>
            <person name="Kim S."/>
        </authorList>
    </citation>
    <scope>NUCLEOTIDE SEQUENCE</scope>
    <source>
        <strain evidence="3">KCTC 12988</strain>
    </source>
</reference>
<dbReference type="PANTHER" id="PTHR31157:SF1">
    <property type="entry name" value="SCP DOMAIN-CONTAINING PROTEIN"/>
    <property type="match status" value="1"/>
</dbReference>
<dbReference type="RefSeq" id="WP_189570019.1">
    <property type="nucleotide sequence ID" value="NZ_BMXI01000009.1"/>
</dbReference>
<keyword evidence="4" id="KW-1185">Reference proteome</keyword>
<protein>
    <submittedName>
        <fullName evidence="3">Transporter</fullName>
    </submittedName>
</protein>
<dbReference type="InterPro" id="IPR035940">
    <property type="entry name" value="CAP_sf"/>
</dbReference>
<feature type="signal peptide" evidence="1">
    <location>
        <begin position="1"/>
        <end position="25"/>
    </location>
</feature>
<dbReference type="CDD" id="cd05379">
    <property type="entry name" value="CAP_bacterial"/>
    <property type="match status" value="1"/>
</dbReference>
<dbReference type="PROSITE" id="PS51257">
    <property type="entry name" value="PROKAR_LIPOPROTEIN"/>
    <property type="match status" value="1"/>
</dbReference>
<organism evidence="3 4">
    <name type="scientific">Roseibacillus persicicus</name>
    <dbReference type="NCBI Taxonomy" id="454148"/>
    <lineage>
        <taxon>Bacteria</taxon>
        <taxon>Pseudomonadati</taxon>
        <taxon>Verrucomicrobiota</taxon>
        <taxon>Verrucomicrobiia</taxon>
        <taxon>Verrucomicrobiales</taxon>
        <taxon>Verrucomicrobiaceae</taxon>
        <taxon>Roseibacillus</taxon>
    </lineage>
</organism>
<dbReference type="AlphaFoldDB" id="A0A918WLV8"/>
<dbReference type="InterPro" id="IPR014044">
    <property type="entry name" value="CAP_dom"/>
</dbReference>
<keyword evidence="1" id="KW-0732">Signal</keyword>